<protein>
    <submittedName>
        <fullName evidence="2">Uncharacterized protein</fullName>
    </submittedName>
</protein>
<evidence type="ECO:0000256" key="1">
    <source>
        <dbReference type="SAM" id="MobiDB-lite"/>
    </source>
</evidence>
<accession>W4SM07</accession>
<comment type="caution">
    <text evidence="2">The sequence shown here is derived from an EMBL/GenBank/DDBJ whole genome shotgun (WGS) entry which is preliminary data.</text>
</comment>
<dbReference type="Proteomes" id="UP000019084">
    <property type="component" value="Unassembled WGS sequence"/>
</dbReference>
<gene>
    <name evidence="2" type="ORF">XPR_4181</name>
</gene>
<feature type="compositionally biased region" description="Low complexity" evidence="1">
    <location>
        <begin position="67"/>
        <end position="86"/>
    </location>
</feature>
<name>W4SM07_9XANT</name>
<sequence>MRTPYRRVAIHHRQQAVGILGDITHRKILHQESMRQQREGRCDQAQLQQRGRPRDGHPAAAPTLRTGQRQRGLHQGHQQGQNQQEGAELRQHRVGALAGMQ</sequence>
<organism evidence="2 3">
    <name type="scientific">Xanthomonas arboricola pv. pruni MAFF 301420</name>
    <dbReference type="NCBI Taxonomy" id="1418095"/>
    <lineage>
        <taxon>Bacteria</taxon>
        <taxon>Pseudomonadati</taxon>
        <taxon>Pseudomonadota</taxon>
        <taxon>Gammaproteobacteria</taxon>
        <taxon>Lysobacterales</taxon>
        <taxon>Lysobacteraceae</taxon>
        <taxon>Xanthomonas</taxon>
    </lineage>
</organism>
<dbReference type="AlphaFoldDB" id="W4SM07"/>
<feature type="region of interest" description="Disordered" evidence="1">
    <location>
        <begin position="30"/>
        <end position="101"/>
    </location>
</feature>
<evidence type="ECO:0000313" key="2">
    <source>
        <dbReference type="EMBL" id="GAE57546.1"/>
    </source>
</evidence>
<proteinExistence type="predicted"/>
<dbReference type="EMBL" id="BAVC01000350">
    <property type="protein sequence ID" value="GAE57546.1"/>
    <property type="molecule type" value="Genomic_DNA"/>
</dbReference>
<reference evidence="2 3" key="1">
    <citation type="submission" date="2014-01" db="EMBL/GenBank/DDBJ databases">
        <title>Genome sequence and analysis of Xanthomonas arboricola pv. pruni.</title>
        <authorList>
            <person name="Fujikawa T."/>
            <person name="Nakazono-Nagaoka E."/>
        </authorList>
    </citation>
    <scope>NUCLEOTIDE SEQUENCE [LARGE SCALE GENOMIC DNA]</scope>
    <source>
        <strain evidence="3">MAFF 301420</strain>
    </source>
</reference>
<feature type="compositionally biased region" description="Basic and acidic residues" evidence="1">
    <location>
        <begin position="30"/>
        <end position="42"/>
    </location>
</feature>
<evidence type="ECO:0000313" key="3">
    <source>
        <dbReference type="Proteomes" id="UP000019084"/>
    </source>
</evidence>